<dbReference type="PROSITE" id="PS50255">
    <property type="entry name" value="CYTOCHROME_B5_2"/>
    <property type="match status" value="1"/>
</dbReference>
<keyword evidence="3" id="KW-0408">Iron</keyword>
<evidence type="ECO:0000313" key="7">
    <source>
        <dbReference type="EMBL" id="KAF2965106.1"/>
    </source>
</evidence>
<evidence type="ECO:0000256" key="2">
    <source>
        <dbReference type="ARBA" id="ARBA00022723"/>
    </source>
</evidence>
<dbReference type="Gene3D" id="3.10.120.10">
    <property type="entry name" value="Cytochrome b5-like heme/steroid binding domain"/>
    <property type="match status" value="1"/>
</dbReference>
<dbReference type="Proteomes" id="UP000481858">
    <property type="component" value="Unassembled WGS sequence"/>
</dbReference>
<gene>
    <name evidence="7" type="ORF">GQX73_g8461</name>
</gene>
<evidence type="ECO:0000256" key="1">
    <source>
        <dbReference type="ARBA" id="ARBA00022617"/>
    </source>
</evidence>
<comment type="caution">
    <text evidence="7">The sequence shown here is derived from an EMBL/GenBank/DDBJ whole genome shotgun (WGS) entry which is preliminary data.</text>
</comment>
<keyword evidence="2" id="KW-0479">Metal-binding</keyword>
<evidence type="ECO:0000313" key="8">
    <source>
        <dbReference type="Proteomes" id="UP000481858"/>
    </source>
</evidence>
<dbReference type="GO" id="GO:0016020">
    <property type="term" value="C:membrane"/>
    <property type="evidence" value="ECO:0007669"/>
    <property type="project" value="TreeGrafter"/>
</dbReference>
<dbReference type="GO" id="GO:0046872">
    <property type="term" value="F:metal ion binding"/>
    <property type="evidence" value="ECO:0007669"/>
    <property type="project" value="UniProtKB-KW"/>
</dbReference>
<feature type="domain" description="Cytochrome b5 heme-binding" evidence="6">
    <location>
        <begin position="17"/>
        <end position="76"/>
    </location>
</feature>
<dbReference type="AlphaFoldDB" id="A0A7C8IJC9"/>
<keyword evidence="1" id="KW-0349">Heme</keyword>
<dbReference type="InterPro" id="IPR036400">
    <property type="entry name" value="Cyt_B5-like_heme/steroid_sf"/>
</dbReference>
<dbReference type="EMBL" id="WUBL01000125">
    <property type="protein sequence ID" value="KAF2965106.1"/>
    <property type="molecule type" value="Genomic_DNA"/>
</dbReference>
<dbReference type="SMART" id="SM01117">
    <property type="entry name" value="Cyt-b5"/>
    <property type="match status" value="1"/>
</dbReference>
<dbReference type="InterPro" id="IPR001199">
    <property type="entry name" value="Cyt_B5-like_heme/steroid-bd"/>
</dbReference>
<accession>A0A7C8IJC9</accession>
<reference evidence="7 8" key="1">
    <citation type="submission" date="2019-12" db="EMBL/GenBank/DDBJ databases">
        <title>Draft genome sequence of the ascomycete Xylaria multiplex DSM 110363.</title>
        <authorList>
            <person name="Buettner E."/>
            <person name="Kellner H."/>
        </authorList>
    </citation>
    <scope>NUCLEOTIDE SEQUENCE [LARGE SCALE GENOMIC DNA]</scope>
    <source>
        <strain evidence="7 8">DSM 110363</strain>
    </source>
</reference>
<evidence type="ECO:0000256" key="4">
    <source>
        <dbReference type="ARBA" id="ARBA00038168"/>
    </source>
</evidence>
<sequence>MAFSWWKGKGKGKAIAPTGYSASEVAQHNTRGDCWVIINNQIWDVTGWLDLHPGGPDILFQYAGQDASPGYVPQHPPELVGDTIPDSFRGPLLSPNPLPTPPGTISSSKTIDILDPKGSSFQFNTIPDLGTNTDNIIMPYKPPVIAKTPADLIKPTPKTPKTPNTQTPPATTPGTTAPGTTAPGTTTPGTTTPGTTAPGTTAPGTTAPGDPGSSSSAAGPSSTSADPLKAATKATNKARERASEYKIRMVNSWTVSDGTFDPIPEDKKQRSDVPYPTYIQHAYRARAGLSGLQISRDAPISLCAFDISIQHLWKCMPGDIRRYVHISGPNGPALWSPHEQVAEAMFNKMENKAYHCPVKKGSEQTEYQFYHDVKMRPWVIWPLWVEDEWGSDYVTVIWYSEANPEDKDRWDQLKWYTIIDPRRSTVADDSGRHPPITDRIIRIANRLAVFWTRAGFNLSNVESRAVLCSPMPFNEASSGERSFAVIKTLVREIIDWHVQGMKFCKITTIKNQSKWVNPFQERVEMTGINAWVLMAAMDYNARITVEAMLPNTIIEVAANGVKKFVHAYDLSGPYQEPPVSADDYFLPPSHIYIKES</sequence>
<dbReference type="InParanoid" id="A0A7C8IJC9"/>
<name>A0A7C8IJC9_9PEZI</name>
<evidence type="ECO:0000256" key="3">
    <source>
        <dbReference type="ARBA" id="ARBA00023004"/>
    </source>
</evidence>
<dbReference type="SUPFAM" id="SSF55856">
    <property type="entry name" value="Cytochrome b5-like heme/steroid binding domain"/>
    <property type="match status" value="1"/>
</dbReference>
<dbReference type="Pfam" id="PF00173">
    <property type="entry name" value="Cyt-b5"/>
    <property type="match status" value="1"/>
</dbReference>
<evidence type="ECO:0000256" key="5">
    <source>
        <dbReference type="SAM" id="MobiDB-lite"/>
    </source>
</evidence>
<dbReference type="OrthoDB" id="5243545at2759"/>
<dbReference type="InterPro" id="IPR050668">
    <property type="entry name" value="Cytochrome_b5"/>
</dbReference>
<evidence type="ECO:0000259" key="6">
    <source>
        <dbReference type="PROSITE" id="PS50255"/>
    </source>
</evidence>
<dbReference type="PANTHER" id="PTHR19359">
    <property type="entry name" value="CYTOCHROME B5"/>
    <property type="match status" value="1"/>
</dbReference>
<proteinExistence type="inferred from homology"/>
<dbReference type="GO" id="GO:0020037">
    <property type="term" value="F:heme binding"/>
    <property type="evidence" value="ECO:0007669"/>
    <property type="project" value="TreeGrafter"/>
</dbReference>
<organism evidence="7 8">
    <name type="scientific">Xylaria multiplex</name>
    <dbReference type="NCBI Taxonomy" id="323545"/>
    <lineage>
        <taxon>Eukaryota</taxon>
        <taxon>Fungi</taxon>
        <taxon>Dikarya</taxon>
        <taxon>Ascomycota</taxon>
        <taxon>Pezizomycotina</taxon>
        <taxon>Sordariomycetes</taxon>
        <taxon>Xylariomycetidae</taxon>
        <taxon>Xylariales</taxon>
        <taxon>Xylariaceae</taxon>
        <taxon>Xylaria</taxon>
    </lineage>
</organism>
<protein>
    <recommendedName>
        <fullName evidence="6">Cytochrome b5 heme-binding domain-containing protein</fullName>
    </recommendedName>
</protein>
<keyword evidence="8" id="KW-1185">Reference proteome</keyword>
<comment type="similarity">
    <text evidence="4">Belongs to the cytochrome b5 family.</text>
</comment>
<feature type="region of interest" description="Disordered" evidence="5">
    <location>
        <begin position="148"/>
        <end position="242"/>
    </location>
</feature>
<feature type="compositionally biased region" description="Low complexity" evidence="5">
    <location>
        <begin position="155"/>
        <end position="227"/>
    </location>
</feature>